<feature type="transmembrane region" description="Helical" evidence="1">
    <location>
        <begin position="166"/>
        <end position="185"/>
    </location>
</feature>
<reference evidence="4 5" key="1">
    <citation type="submission" date="2018-11" db="EMBL/GenBank/DDBJ databases">
        <title>Genomic analyses of the natural microbiome of Caenorhabditis elegans.</title>
        <authorList>
            <person name="Samuel B."/>
        </authorList>
    </citation>
    <scope>NUCLEOTIDE SEQUENCE [LARGE SCALE GENOMIC DNA]</scope>
    <source>
        <strain evidence="4 5">BIGb0473</strain>
    </source>
</reference>
<feature type="transmembrane region" description="Helical" evidence="1">
    <location>
        <begin position="197"/>
        <end position="215"/>
    </location>
</feature>
<evidence type="ECO:0000259" key="2">
    <source>
        <dbReference type="Pfam" id="PF01757"/>
    </source>
</evidence>
<evidence type="ECO:0000313" key="4">
    <source>
        <dbReference type="EMBL" id="ROQ52851.1"/>
    </source>
</evidence>
<feature type="domain" description="SGNH" evidence="3">
    <location>
        <begin position="413"/>
        <end position="636"/>
    </location>
</feature>
<keyword evidence="1" id="KW-0472">Membrane</keyword>
<sequence length="648" mass="72568">MSNPNIQYRPDIDGLRAIAVLAVVVFHAFPSALPGGFVGVDFFFVISGYLIGGILLKSIANGTFSFSDFYARRVKRIFPALLTVLASCYVFGWFGLFADEFEQLGKHIAGGAAFVSNIVLLNESGYFDNSAETKPLLHLWSLGVEEQFYFLWPIILWAAWKLRANILAVSVLLFAVSFTLNISMIKGDPVTIFYSPHTRFWEIIAGAILAYLSIFRNLQPRLYAANLLSLAGTALVAYGIATISKENSFPGWFALIPVAAAIFLISAGPNAFFNKHVLASRPMVWVGLISFPLYLWHWPLLSLLRVVEGGTPSIELRLIAVVTAVILAATTFYFIEKPLRSKTNWTFKTHALTAAMAVTLCIGLSTFYYSGIPNRSTVKTYKDINSQFVGPHWEFSKNRTCLNRYDFREATTYDWWFCVTNKDAPPTIIIMGNSFANHIYPGLESLAEFKNETILSIGACDPTLADTQPSDSPKTGRPCAGFRPLHQMEYIKKIISESPNLKYVLISGLSGSPTEQYISSIKEKVSYIERSGAKAIIFFPHIVLPYDIKGCFSRPFTAPKNECTKPASDLQRLKSSFSQLVVEVKASNPMTMFYDQNEFFCDAERCNFIVDGMPVFRDEYNHYSEYASKKLAEHFALWAKKNAPEIIQ</sequence>
<dbReference type="InterPro" id="IPR050879">
    <property type="entry name" value="Acyltransferase_3"/>
</dbReference>
<evidence type="ECO:0000259" key="3">
    <source>
        <dbReference type="Pfam" id="PF19040"/>
    </source>
</evidence>
<dbReference type="Proteomes" id="UP000269115">
    <property type="component" value="Unassembled WGS sequence"/>
</dbReference>
<feature type="transmembrane region" description="Helical" evidence="1">
    <location>
        <begin position="347"/>
        <end position="369"/>
    </location>
</feature>
<dbReference type="InterPro" id="IPR043968">
    <property type="entry name" value="SGNH"/>
</dbReference>
<feature type="transmembrane region" description="Helical" evidence="1">
    <location>
        <begin position="284"/>
        <end position="304"/>
    </location>
</feature>
<proteinExistence type="predicted"/>
<dbReference type="PANTHER" id="PTHR23028">
    <property type="entry name" value="ACETYLTRANSFERASE"/>
    <property type="match status" value="1"/>
</dbReference>
<dbReference type="GO" id="GO:0009103">
    <property type="term" value="P:lipopolysaccharide biosynthetic process"/>
    <property type="evidence" value="ECO:0007669"/>
    <property type="project" value="TreeGrafter"/>
</dbReference>
<feature type="transmembrane region" description="Helical" evidence="1">
    <location>
        <begin position="137"/>
        <end position="159"/>
    </location>
</feature>
<dbReference type="GO" id="GO:0016020">
    <property type="term" value="C:membrane"/>
    <property type="evidence" value="ECO:0007669"/>
    <property type="project" value="TreeGrafter"/>
</dbReference>
<feature type="domain" description="Acyltransferase 3" evidence="2">
    <location>
        <begin position="11"/>
        <end position="329"/>
    </location>
</feature>
<protein>
    <submittedName>
        <fullName evidence="4">Peptidoglycan/LPS O-acetylase OafA/YrhL</fullName>
    </submittedName>
</protein>
<gene>
    <name evidence="4" type="ORF">EDF85_0592</name>
</gene>
<dbReference type="GO" id="GO:0016747">
    <property type="term" value="F:acyltransferase activity, transferring groups other than amino-acyl groups"/>
    <property type="evidence" value="ECO:0007669"/>
    <property type="project" value="InterPro"/>
</dbReference>
<evidence type="ECO:0000313" key="5">
    <source>
        <dbReference type="Proteomes" id="UP000269115"/>
    </source>
</evidence>
<dbReference type="PANTHER" id="PTHR23028:SF53">
    <property type="entry name" value="ACYL_TRANSF_3 DOMAIN-CONTAINING PROTEIN"/>
    <property type="match status" value="1"/>
</dbReference>
<dbReference type="Pfam" id="PF19040">
    <property type="entry name" value="SGNH"/>
    <property type="match status" value="1"/>
</dbReference>
<feature type="transmembrane region" description="Helical" evidence="1">
    <location>
        <begin position="12"/>
        <end position="29"/>
    </location>
</feature>
<dbReference type="InterPro" id="IPR002656">
    <property type="entry name" value="Acyl_transf_3_dom"/>
</dbReference>
<dbReference type="Pfam" id="PF01757">
    <property type="entry name" value="Acyl_transf_3"/>
    <property type="match status" value="1"/>
</dbReference>
<comment type="caution">
    <text evidence="4">The sequence shown here is derived from an EMBL/GenBank/DDBJ whole genome shotgun (WGS) entry which is preliminary data.</text>
</comment>
<dbReference type="RefSeq" id="WP_123752357.1">
    <property type="nucleotide sequence ID" value="NZ_RJUR01000011.1"/>
</dbReference>
<evidence type="ECO:0000256" key="1">
    <source>
        <dbReference type="SAM" id="Phobius"/>
    </source>
</evidence>
<feature type="transmembrane region" description="Helical" evidence="1">
    <location>
        <begin position="222"/>
        <end position="243"/>
    </location>
</feature>
<dbReference type="EMBL" id="RJUR01000011">
    <property type="protein sequence ID" value="ROQ52851.1"/>
    <property type="molecule type" value="Genomic_DNA"/>
</dbReference>
<dbReference type="AlphaFoldDB" id="A0A9X8HL36"/>
<feature type="transmembrane region" description="Helical" evidence="1">
    <location>
        <begin position="35"/>
        <end position="56"/>
    </location>
</feature>
<feature type="transmembrane region" description="Helical" evidence="1">
    <location>
        <begin position="316"/>
        <end position="335"/>
    </location>
</feature>
<feature type="transmembrane region" description="Helical" evidence="1">
    <location>
        <begin position="249"/>
        <end position="272"/>
    </location>
</feature>
<accession>A0A9X8HL36</accession>
<feature type="transmembrane region" description="Helical" evidence="1">
    <location>
        <begin position="77"/>
        <end position="96"/>
    </location>
</feature>
<keyword evidence="1" id="KW-1133">Transmembrane helix</keyword>
<keyword evidence="1" id="KW-0812">Transmembrane</keyword>
<name>A0A9X8HL36_PSEPU</name>
<organism evidence="4 5">
    <name type="scientific">Pseudomonas putida</name>
    <name type="common">Arthrobacter siderocapsulatus</name>
    <dbReference type="NCBI Taxonomy" id="303"/>
    <lineage>
        <taxon>Bacteria</taxon>
        <taxon>Pseudomonadati</taxon>
        <taxon>Pseudomonadota</taxon>
        <taxon>Gammaproteobacteria</taxon>
        <taxon>Pseudomonadales</taxon>
        <taxon>Pseudomonadaceae</taxon>
        <taxon>Pseudomonas</taxon>
    </lineage>
</organism>